<keyword evidence="9" id="KW-1185">Reference proteome</keyword>
<dbReference type="Proteomes" id="UP001056035">
    <property type="component" value="Chromosome"/>
</dbReference>
<evidence type="ECO:0000256" key="7">
    <source>
        <dbReference type="RuleBase" id="RU000461"/>
    </source>
</evidence>
<dbReference type="PANTHER" id="PTHR24291:SF50">
    <property type="entry name" value="BIFUNCTIONAL ALBAFLAVENONE MONOOXYGENASE_TERPENE SYNTHASE"/>
    <property type="match status" value="1"/>
</dbReference>
<dbReference type="InterPro" id="IPR001128">
    <property type="entry name" value="Cyt_P450"/>
</dbReference>
<dbReference type="CDD" id="cd20620">
    <property type="entry name" value="CYP132-like"/>
    <property type="match status" value="1"/>
</dbReference>
<proteinExistence type="inferred from homology"/>
<dbReference type="RefSeq" id="WP_254570555.1">
    <property type="nucleotide sequence ID" value="NZ_CP098502.1"/>
</dbReference>
<evidence type="ECO:0000256" key="4">
    <source>
        <dbReference type="ARBA" id="ARBA00023002"/>
    </source>
</evidence>
<dbReference type="PROSITE" id="PS00086">
    <property type="entry name" value="CYTOCHROME_P450"/>
    <property type="match status" value="1"/>
</dbReference>
<dbReference type="PRINTS" id="PR00463">
    <property type="entry name" value="EP450I"/>
</dbReference>
<dbReference type="InterPro" id="IPR002401">
    <property type="entry name" value="Cyt_P450_E_grp-I"/>
</dbReference>
<keyword evidence="6 7" id="KW-0503">Monooxygenase</keyword>
<organism evidence="8 9">
    <name type="scientific">Paraconexibacter antarcticus</name>
    <dbReference type="NCBI Taxonomy" id="2949664"/>
    <lineage>
        <taxon>Bacteria</taxon>
        <taxon>Bacillati</taxon>
        <taxon>Actinomycetota</taxon>
        <taxon>Thermoleophilia</taxon>
        <taxon>Solirubrobacterales</taxon>
        <taxon>Paraconexibacteraceae</taxon>
        <taxon>Paraconexibacter</taxon>
    </lineage>
</organism>
<evidence type="ECO:0000313" key="9">
    <source>
        <dbReference type="Proteomes" id="UP001056035"/>
    </source>
</evidence>
<dbReference type="Pfam" id="PF00067">
    <property type="entry name" value="p450"/>
    <property type="match status" value="1"/>
</dbReference>
<protein>
    <submittedName>
        <fullName evidence="8">Cytochrome P450</fullName>
    </submittedName>
</protein>
<gene>
    <name evidence="8" type="ORF">NBH00_21125</name>
</gene>
<evidence type="ECO:0000256" key="2">
    <source>
        <dbReference type="ARBA" id="ARBA00022617"/>
    </source>
</evidence>
<evidence type="ECO:0000256" key="1">
    <source>
        <dbReference type="ARBA" id="ARBA00010617"/>
    </source>
</evidence>
<dbReference type="SUPFAM" id="SSF48264">
    <property type="entry name" value="Cytochrome P450"/>
    <property type="match status" value="1"/>
</dbReference>
<accession>A0ABY5DTF9</accession>
<dbReference type="PRINTS" id="PR00385">
    <property type="entry name" value="P450"/>
</dbReference>
<keyword evidence="4 7" id="KW-0560">Oxidoreductase</keyword>
<evidence type="ECO:0000256" key="5">
    <source>
        <dbReference type="ARBA" id="ARBA00023004"/>
    </source>
</evidence>
<dbReference type="PANTHER" id="PTHR24291">
    <property type="entry name" value="CYTOCHROME P450 FAMILY 4"/>
    <property type="match status" value="1"/>
</dbReference>
<dbReference type="Gene3D" id="1.10.630.10">
    <property type="entry name" value="Cytochrome P450"/>
    <property type="match status" value="1"/>
</dbReference>
<comment type="similarity">
    <text evidence="1 7">Belongs to the cytochrome P450 family.</text>
</comment>
<keyword evidence="2 7" id="KW-0349">Heme</keyword>
<evidence type="ECO:0000256" key="6">
    <source>
        <dbReference type="ARBA" id="ARBA00023033"/>
    </source>
</evidence>
<reference evidence="8 9" key="1">
    <citation type="submission" date="2022-06" db="EMBL/GenBank/DDBJ databases">
        <title>Paraconexibacter antarcticus.</title>
        <authorList>
            <person name="Kim C.S."/>
        </authorList>
    </citation>
    <scope>NUCLEOTIDE SEQUENCE [LARGE SCALE GENOMIC DNA]</scope>
    <source>
        <strain evidence="8 9">02-257</strain>
    </source>
</reference>
<name>A0ABY5DTF9_9ACTN</name>
<dbReference type="InterPro" id="IPR036396">
    <property type="entry name" value="Cyt_P450_sf"/>
</dbReference>
<dbReference type="InterPro" id="IPR050196">
    <property type="entry name" value="Cytochrome_P450_Monoox"/>
</dbReference>
<dbReference type="InterPro" id="IPR017972">
    <property type="entry name" value="Cyt_P450_CS"/>
</dbReference>
<sequence>MTTTAARTPSLDSLPVAWDMLTRGLHVDGPLVTGAPGSDIVTVRIGRRRQFILRHPDYVDHVLHEGADGYHKSIEYELLRAVLGLNLFTDEDESWRRHRMMLNPTMSKRHVRGMVDLMIDPIERFVADIGDGSGPVRVDMSGDMVALTIDVVGTALFGHAFGEIGRRMKRVVTTGLRSAEVATRLLMVFAPPVWGLRAFAGAIHRAPYLPPPLAPLQWVMKTVDETVWALIDDRRAHPTDTDDLLNLLLTVRDDEGRPLPLRRVRDEVTTFMLAGHETTANALAWMWYLLALNPDARDRMLAEVDEVLGDGHRPTTADIARLEWTTACFQEAMRFYPPAWVIPRTATRDDVIDGHRIPKGSTVLIPIHAIHHDDRFWAAPETYDPSRFLGDAPKGRHRSAYLPFGGGRRVCIGTSFALMEATLITAMMSRDFVYDLVPGHPVEPEATLTLRARYGVKMVAKPRPGARLRRDEDIS</sequence>
<dbReference type="EMBL" id="CP098502">
    <property type="protein sequence ID" value="UTI63834.1"/>
    <property type="molecule type" value="Genomic_DNA"/>
</dbReference>
<keyword evidence="3 7" id="KW-0479">Metal-binding</keyword>
<evidence type="ECO:0000313" key="8">
    <source>
        <dbReference type="EMBL" id="UTI63834.1"/>
    </source>
</evidence>
<evidence type="ECO:0000256" key="3">
    <source>
        <dbReference type="ARBA" id="ARBA00022723"/>
    </source>
</evidence>
<keyword evidence="5 7" id="KW-0408">Iron</keyword>